<protein>
    <submittedName>
        <fullName evidence="3">Alpha/beta fold hydrolase</fullName>
    </submittedName>
</protein>
<name>A0A5N6S1L3_9BIFI</name>
<comment type="caution">
    <text evidence="3">The sequence shown here is derived from an EMBL/GenBank/DDBJ whole genome shotgun (WGS) entry which is preliminary data.</text>
</comment>
<evidence type="ECO:0000259" key="2">
    <source>
        <dbReference type="Pfam" id="PF02129"/>
    </source>
</evidence>
<dbReference type="InterPro" id="IPR029058">
    <property type="entry name" value="AB_hydrolase_fold"/>
</dbReference>
<gene>
    <name evidence="3" type="ORF">DDE84_05600</name>
</gene>
<comment type="similarity">
    <text evidence="1">Belongs to the AB hydrolase superfamily.</text>
</comment>
<dbReference type="GeneID" id="78127158"/>
<dbReference type="GO" id="GO:0016787">
    <property type="term" value="F:hydrolase activity"/>
    <property type="evidence" value="ECO:0007669"/>
    <property type="project" value="UniProtKB-KW"/>
</dbReference>
<dbReference type="Proteomes" id="UP000325415">
    <property type="component" value="Unassembled WGS sequence"/>
</dbReference>
<dbReference type="AlphaFoldDB" id="A0A5N6S1L3"/>
<accession>A0A5N6S1L3</accession>
<dbReference type="EMBL" id="QDAG01000005">
    <property type="protein sequence ID" value="KAE8128369.1"/>
    <property type="molecule type" value="Genomic_DNA"/>
</dbReference>
<dbReference type="Gene3D" id="1.20.1440.110">
    <property type="entry name" value="acylaminoacyl peptidase"/>
    <property type="match status" value="1"/>
</dbReference>
<dbReference type="Pfam" id="PF02129">
    <property type="entry name" value="Peptidase_S15"/>
    <property type="match status" value="1"/>
</dbReference>
<keyword evidence="4" id="KW-1185">Reference proteome</keyword>
<feature type="domain" description="Xaa-Pro dipeptidyl-peptidase-like" evidence="2">
    <location>
        <begin position="182"/>
        <end position="299"/>
    </location>
</feature>
<dbReference type="OrthoDB" id="9765647at2"/>
<dbReference type="InterPro" id="IPR050261">
    <property type="entry name" value="FrsA_esterase"/>
</dbReference>
<reference evidence="3 4" key="1">
    <citation type="submission" date="2018-04" db="EMBL/GenBank/DDBJ databases">
        <authorList>
            <person name="Eckel V.P."/>
            <person name="Vogel R.F."/>
        </authorList>
    </citation>
    <scope>NUCLEOTIDE SEQUENCE [LARGE SCALE GENOMIC DNA]</scope>
    <source>
        <strain evidence="4">TMW 2.1764</strain>
    </source>
</reference>
<evidence type="ECO:0000256" key="1">
    <source>
        <dbReference type="ARBA" id="ARBA00008645"/>
    </source>
</evidence>
<evidence type="ECO:0000313" key="3">
    <source>
        <dbReference type="EMBL" id="KAE8128369.1"/>
    </source>
</evidence>
<sequence>MGGRNEVLRRQSQRTKFNNTDMDFAFNLALGVSQIVGMNPGEVLAAVATVKDGDPRSWRESFYREARFLSRRADSCVQSGKLEQAGQRAFGAAYARRFALGFASPNTKAWNIIIHEMEQEFMRGAALSHVPIRPIEVPFESSSLPGYYLEIDGAPRPTLLVVGGGDTFREDLFYYGGYPGWRHGYNVLMVDLPGQGKTPDRGFTFRHDSSTSIAACLDWLEANASAPDARIALFGLSGGGYFTAQAASTDSRVAAWIASTPITDIGKVFSSEMGGVQKAPGWLTNMAAAIIGRTNSALQVSLEKYAWQFGTKDFAEVLARAPREAPIVDASSITCPSLFMFGAGEAKELARQTQALAAAMKARHQDVTVRKFEHAEGDAHCQVTNLKLAHQVIFDWLDRRFCTVSTASPESAPQREPTH</sequence>
<dbReference type="InterPro" id="IPR000383">
    <property type="entry name" value="Xaa-Pro-like_dom"/>
</dbReference>
<organism evidence="3 4">
    <name type="scientific">Bifidobacterium tibiigranuli</name>
    <dbReference type="NCBI Taxonomy" id="2172043"/>
    <lineage>
        <taxon>Bacteria</taxon>
        <taxon>Bacillati</taxon>
        <taxon>Actinomycetota</taxon>
        <taxon>Actinomycetes</taxon>
        <taxon>Bifidobacteriales</taxon>
        <taxon>Bifidobacteriaceae</taxon>
        <taxon>Bifidobacterium</taxon>
    </lineage>
</organism>
<dbReference type="SUPFAM" id="SSF53474">
    <property type="entry name" value="alpha/beta-Hydrolases"/>
    <property type="match status" value="1"/>
</dbReference>
<dbReference type="PANTHER" id="PTHR22946:SF12">
    <property type="entry name" value="CONIDIAL PIGMENT BIOSYNTHESIS PROTEIN AYG1 (AFU_ORTHOLOGUE AFUA_2G17550)"/>
    <property type="match status" value="1"/>
</dbReference>
<evidence type="ECO:0000313" key="4">
    <source>
        <dbReference type="Proteomes" id="UP000325415"/>
    </source>
</evidence>
<dbReference type="PANTHER" id="PTHR22946">
    <property type="entry name" value="DIENELACTONE HYDROLASE DOMAIN-CONTAINING PROTEIN-RELATED"/>
    <property type="match status" value="1"/>
</dbReference>
<dbReference type="RefSeq" id="WP_152580722.1">
    <property type="nucleotide sequence ID" value="NZ_QDAG01000005.1"/>
</dbReference>
<proteinExistence type="inferred from homology"/>
<keyword evidence="3" id="KW-0378">Hydrolase</keyword>
<dbReference type="Gene3D" id="3.40.50.1820">
    <property type="entry name" value="alpha/beta hydrolase"/>
    <property type="match status" value="1"/>
</dbReference>